<name>A0A0D8L2C8_MORMO</name>
<proteinExistence type="predicted"/>
<dbReference type="InterPro" id="IPR008514">
    <property type="entry name" value="T6SS_Hcp"/>
</dbReference>
<dbReference type="PANTHER" id="PTHR34319">
    <property type="entry name" value="MAJOR EXPORTED PROTEIN"/>
    <property type="match status" value="1"/>
</dbReference>
<evidence type="ECO:0000313" key="2">
    <source>
        <dbReference type="Proteomes" id="UP000032582"/>
    </source>
</evidence>
<dbReference type="InterPro" id="IPR052947">
    <property type="entry name" value="T6SS_Hcp1_domain"/>
</dbReference>
<dbReference type="PANTHER" id="PTHR34319:SF7">
    <property type="entry name" value="HNH ENDONUCLEASE DOMAIN-CONTAINING PROTEIN"/>
    <property type="match status" value="1"/>
</dbReference>
<dbReference type="EMBL" id="JZSH01000466">
    <property type="protein sequence ID" value="KJF75942.1"/>
    <property type="molecule type" value="Genomic_DNA"/>
</dbReference>
<comment type="caution">
    <text evidence="1">The sequence shown here is derived from an EMBL/GenBank/DDBJ whole genome shotgun (WGS) entry which is preliminary data.</text>
</comment>
<dbReference type="InterPro" id="IPR036624">
    <property type="entry name" value="Hcp1-lik_sf"/>
</dbReference>
<evidence type="ECO:0000313" key="1">
    <source>
        <dbReference type="EMBL" id="KJF75942.1"/>
    </source>
</evidence>
<accession>A0A0D8L2C8</accession>
<dbReference type="NCBIfam" id="TIGR03344">
    <property type="entry name" value="VI_effect_Hcp1"/>
    <property type="match status" value="1"/>
</dbReference>
<dbReference type="PATRIC" id="fig|582.24.peg.6716"/>
<dbReference type="Proteomes" id="UP000032582">
    <property type="component" value="Unassembled WGS sequence"/>
</dbReference>
<sequence>MPDVKYLKLSGKSQGLISANCSTIDSIGNRYQDNHKDQIQVLSVNYNISRMQNASHHPILIVKPVDKSSPLLGVAVANNEILDAEFSFYRINQSGQLEKYFEIKLTKAMIVDFSQSFPDGPVDSHIVSHEKILLQYESISWRHILAGTSGYSINEKNIF</sequence>
<dbReference type="SUPFAM" id="SSF141452">
    <property type="entry name" value="Hcp1-like"/>
    <property type="match status" value="1"/>
</dbReference>
<dbReference type="Pfam" id="PF05638">
    <property type="entry name" value="T6SS_HCP"/>
    <property type="match status" value="1"/>
</dbReference>
<reference evidence="1 2" key="1">
    <citation type="submission" date="2015-02" db="EMBL/GenBank/DDBJ databases">
        <title>Whole genome shotgun sequencing of cultured foodborne pathogen.</title>
        <authorList>
            <person name="Timme R."/>
            <person name="Allard M.W."/>
            <person name="Strain E."/>
            <person name="Evans P.S."/>
            <person name="Brown E."/>
        </authorList>
    </citation>
    <scope>NUCLEOTIDE SEQUENCE [LARGE SCALE GENOMIC DNA]</scope>
    <source>
        <strain evidence="1 2">GCSL-TSO-24</strain>
    </source>
</reference>
<protein>
    <submittedName>
        <fullName evidence="1">Hcp</fullName>
    </submittedName>
</protein>
<dbReference type="AlphaFoldDB" id="A0A0D8L2C8"/>
<organism evidence="1 2">
    <name type="scientific">Morganella morganii</name>
    <name type="common">Proteus morganii</name>
    <dbReference type="NCBI Taxonomy" id="582"/>
    <lineage>
        <taxon>Bacteria</taxon>
        <taxon>Pseudomonadati</taxon>
        <taxon>Pseudomonadota</taxon>
        <taxon>Gammaproteobacteria</taxon>
        <taxon>Enterobacterales</taxon>
        <taxon>Morganellaceae</taxon>
        <taxon>Morganella</taxon>
    </lineage>
</organism>
<dbReference type="Gene3D" id="2.30.110.20">
    <property type="entry name" value="Hcp1-like"/>
    <property type="match status" value="1"/>
</dbReference>
<gene>
    <name evidence="1" type="ORF">UA45_21110</name>
</gene>